<evidence type="ECO:0000256" key="1">
    <source>
        <dbReference type="PROSITE-ProRule" id="PRU00047"/>
    </source>
</evidence>
<dbReference type="RefSeq" id="XP_065328401.1">
    <property type="nucleotide sequence ID" value="XM_065472329.1"/>
</dbReference>
<dbReference type="InterPro" id="IPR001878">
    <property type="entry name" value="Znf_CCHC"/>
</dbReference>
<dbReference type="GeneID" id="90540059"/>
<sequence length="186" mass="21362">MGTKKILDFSKYIDGFEVVNLEDEEVKKLINDDNLNIYNIFSSLYHSKFEKVPEGVNTEGIKYKVAKCTEACLYCTRDHLASDCPYVICKKCGERGHLSKKCNNKQTESKSTLCKKCAFASHSVFDCPAVYREYKIDKEIEEVKKTCGNCAGEHFVNDCPSSLESSRFSIFDEKYLQHMKNSRKKE</sequence>
<accession>A0AAX4J8I4</accession>
<evidence type="ECO:0000313" key="4">
    <source>
        <dbReference type="Proteomes" id="UP001334084"/>
    </source>
</evidence>
<name>A0AAX4J8I4_9MICR</name>
<evidence type="ECO:0000259" key="2">
    <source>
        <dbReference type="PROSITE" id="PS50158"/>
    </source>
</evidence>
<gene>
    <name evidence="3" type="ORF">VNE69_01195</name>
</gene>
<keyword evidence="1" id="KW-0479">Metal-binding</keyword>
<evidence type="ECO:0000313" key="3">
    <source>
        <dbReference type="EMBL" id="WUR02256.1"/>
    </source>
</evidence>
<dbReference type="KEGG" id="vnx:VNE69_01195"/>
<dbReference type="AlphaFoldDB" id="A0AAX4J8I4"/>
<organism evidence="3 4">
    <name type="scientific">Vairimorpha necatrix</name>
    <dbReference type="NCBI Taxonomy" id="6039"/>
    <lineage>
        <taxon>Eukaryota</taxon>
        <taxon>Fungi</taxon>
        <taxon>Fungi incertae sedis</taxon>
        <taxon>Microsporidia</taxon>
        <taxon>Nosematidae</taxon>
        <taxon>Vairimorpha</taxon>
    </lineage>
</organism>
<feature type="domain" description="CCHC-type" evidence="2">
    <location>
        <begin position="89"/>
        <end position="102"/>
    </location>
</feature>
<dbReference type="GO" id="GO:0008270">
    <property type="term" value="F:zinc ion binding"/>
    <property type="evidence" value="ECO:0007669"/>
    <property type="project" value="UniProtKB-KW"/>
</dbReference>
<keyword evidence="4" id="KW-1185">Reference proteome</keyword>
<dbReference type="Proteomes" id="UP001334084">
    <property type="component" value="Chromosome 1"/>
</dbReference>
<dbReference type="InterPro" id="IPR036875">
    <property type="entry name" value="Znf_CCHC_sf"/>
</dbReference>
<proteinExistence type="predicted"/>
<dbReference type="Gene3D" id="4.10.60.10">
    <property type="entry name" value="Zinc finger, CCHC-type"/>
    <property type="match status" value="2"/>
</dbReference>
<keyword evidence="1" id="KW-0863">Zinc-finger</keyword>
<reference evidence="3" key="1">
    <citation type="journal article" date="2024" name="BMC Genomics">
        <title>Functional annotation of a divergent genome using sequence and structure-based similarity.</title>
        <authorList>
            <person name="Svedberg D."/>
            <person name="Winiger R.R."/>
            <person name="Berg A."/>
            <person name="Sharma H."/>
            <person name="Tellgren-Roth C."/>
            <person name="Debrunner-Vossbrinck B.A."/>
            <person name="Vossbrinck C.R."/>
            <person name="Barandun J."/>
        </authorList>
    </citation>
    <scope>NUCLEOTIDE SEQUENCE</scope>
    <source>
        <strain evidence="3">Illinois isolate</strain>
    </source>
</reference>
<dbReference type="GO" id="GO:0003676">
    <property type="term" value="F:nucleic acid binding"/>
    <property type="evidence" value="ECO:0007669"/>
    <property type="project" value="InterPro"/>
</dbReference>
<dbReference type="EMBL" id="CP142726">
    <property type="protein sequence ID" value="WUR02256.1"/>
    <property type="molecule type" value="Genomic_DNA"/>
</dbReference>
<dbReference type="PROSITE" id="PS50158">
    <property type="entry name" value="ZF_CCHC"/>
    <property type="match status" value="1"/>
</dbReference>
<protein>
    <submittedName>
        <fullName evidence="3">TRAMP complex RNA-binding subunit</fullName>
    </submittedName>
</protein>
<dbReference type="SMART" id="SM00343">
    <property type="entry name" value="ZnF_C2HC"/>
    <property type="match status" value="4"/>
</dbReference>
<dbReference type="SUPFAM" id="SSF57756">
    <property type="entry name" value="Retrovirus zinc finger-like domains"/>
    <property type="match status" value="1"/>
</dbReference>
<keyword evidence="1" id="KW-0862">Zinc</keyword>